<keyword evidence="3" id="KW-1133">Transmembrane helix</keyword>
<keyword evidence="1" id="KW-0175">Coiled coil</keyword>
<reference evidence="4" key="1">
    <citation type="submission" date="2020-10" db="EMBL/GenBank/DDBJ databases">
        <authorList>
            <person name="Gilroy R."/>
        </authorList>
    </citation>
    <scope>NUCLEOTIDE SEQUENCE</scope>
    <source>
        <strain evidence="4">ChiSjej6B24-2974</strain>
    </source>
</reference>
<feature type="transmembrane region" description="Helical" evidence="3">
    <location>
        <begin position="12"/>
        <end position="33"/>
    </location>
</feature>
<organism evidence="4 5">
    <name type="scientific">Candidatus Pullichristensenella stercorigallinarum</name>
    <dbReference type="NCBI Taxonomy" id="2840909"/>
    <lineage>
        <taxon>Bacteria</taxon>
        <taxon>Bacillati</taxon>
        <taxon>Bacillota</taxon>
        <taxon>Clostridia</taxon>
        <taxon>Candidatus Pullichristensenella</taxon>
    </lineage>
</organism>
<comment type="caution">
    <text evidence="4">The sequence shown here is derived from an EMBL/GenBank/DDBJ whole genome shotgun (WGS) entry which is preliminary data.</text>
</comment>
<accession>A0A9D1CXH1</accession>
<dbReference type="Proteomes" id="UP000824260">
    <property type="component" value="Unassembled WGS sequence"/>
</dbReference>
<feature type="compositionally biased region" description="Acidic residues" evidence="2">
    <location>
        <begin position="307"/>
        <end position="414"/>
    </location>
</feature>
<feature type="region of interest" description="Disordered" evidence="2">
    <location>
        <begin position="288"/>
        <end position="428"/>
    </location>
</feature>
<keyword evidence="3" id="KW-0812">Transmembrane</keyword>
<proteinExistence type="predicted"/>
<evidence type="ECO:0000256" key="1">
    <source>
        <dbReference type="SAM" id="Coils"/>
    </source>
</evidence>
<gene>
    <name evidence="4" type="ORF">IAA52_12185</name>
</gene>
<dbReference type="AlphaFoldDB" id="A0A9D1CXH1"/>
<evidence type="ECO:0000313" key="5">
    <source>
        <dbReference type="Proteomes" id="UP000824260"/>
    </source>
</evidence>
<dbReference type="EMBL" id="DVFZ01000113">
    <property type="protein sequence ID" value="HIQ83841.1"/>
    <property type="molecule type" value="Genomic_DNA"/>
</dbReference>
<reference evidence="4" key="2">
    <citation type="journal article" date="2021" name="PeerJ">
        <title>Extensive microbial diversity within the chicken gut microbiome revealed by metagenomics and culture.</title>
        <authorList>
            <person name="Gilroy R."/>
            <person name="Ravi A."/>
            <person name="Getino M."/>
            <person name="Pursley I."/>
            <person name="Horton D.L."/>
            <person name="Alikhan N.F."/>
            <person name="Baker D."/>
            <person name="Gharbi K."/>
            <person name="Hall N."/>
            <person name="Watson M."/>
            <person name="Adriaenssens E.M."/>
            <person name="Foster-Nyarko E."/>
            <person name="Jarju S."/>
            <person name="Secka A."/>
            <person name="Antonio M."/>
            <person name="Oren A."/>
            <person name="Chaudhuri R.R."/>
            <person name="La Ragione R."/>
            <person name="Hildebrand F."/>
            <person name="Pallen M.J."/>
        </authorList>
    </citation>
    <scope>NUCLEOTIDE SEQUENCE</scope>
    <source>
        <strain evidence="4">ChiSjej6B24-2974</strain>
    </source>
</reference>
<sequence length="725" mass="75402">MSEGNAPRKLHKGIIALIVIVAVAIIAVAVYLLTADGRAYSRAVELQAAGNYDEALAVYQTIPEYEDAAERIRECSYQMALAREAAGNYAEAQALYAWLGDYLDAAERGAECGYRAAVALETTGSAADAAAGFAALGNYKDSAARAANLQSALERYNTERERVEAQTEALETALATGEALLETGGTPLDATTLSELQACVDEANAARVEAPAAASTLDEVEAAASALARIDYAAVTLALEEAATAYADSAARYALVDAPEPEFVLDRLARMPEISRIVAETDVLAAEEAGNAEAAEEVADEAGSAEAPEEATEPAEETGIEPSAEEAPAEEAAEEADGTEAAEEAAEPSEETSIEPSVEEAPAEEVAEEADGAEAPEEATEPAEETAIEPSAEEAPAEEAADEADSTEAPEEATEPAGETGEAPEAAGEPVERVYFASALLSEAFAHLSDEELLAAGAECGGSVEIYATADEARQRDAGLAESGAASGSHAAVGTLVVRVSEALPSAQRQEFLAQVIDALTTSEPGEAVEREELAQGIAGLLHVQEIGFTVSEGRLYYALVLANDLVNTAVEFPRLRVSFYDEAGELILTDEAVRMAICPGQEIAWASTIWDVEETPASATAELIRPEVYNLADGVVACAPLEVLESSVSVEDGAATLQCEIRNPNAADVSAASVTILYRDGEGALVAGENGYTPAIPAGETISFTMPLNASLVTDNYQVYVDLG</sequence>
<evidence type="ECO:0000256" key="2">
    <source>
        <dbReference type="SAM" id="MobiDB-lite"/>
    </source>
</evidence>
<feature type="compositionally biased region" description="Low complexity" evidence="2">
    <location>
        <begin position="415"/>
        <end position="428"/>
    </location>
</feature>
<protein>
    <submittedName>
        <fullName evidence="4">Uncharacterized protein</fullName>
    </submittedName>
</protein>
<evidence type="ECO:0000256" key="3">
    <source>
        <dbReference type="SAM" id="Phobius"/>
    </source>
</evidence>
<name>A0A9D1CXH1_9FIRM</name>
<keyword evidence="3" id="KW-0472">Membrane</keyword>
<feature type="coiled-coil region" evidence="1">
    <location>
        <begin position="139"/>
        <end position="173"/>
    </location>
</feature>
<evidence type="ECO:0000313" key="4">
    <source>
        <dbReference type="EMBL" id="HIQ83841.1"/>
    </source>
</evidence>